<evidence type="ECO:0000256" key="1">
    <source>
        <dbReference type="ARBA" id="ARBA00022670"/>
    </source>
</evidence>
<dbReference type="Pfam" id="PF01136">
    <property type="entry name" value="Peptidase_U32"/>
    <property type="match status" value="1"/>
</dbReference>
<protein>
    <submittedName>
        <fullName evidence="4">U32 family peptidase</fullName>
    </submittedName>
</protein>
<evidence type="ECO:0000313" key="5">
    <source>
        <dbReference type="Proteomes" id="UP000619838"/>
    </source>
</evidence>
<dbReference type="InterPro" id="IPR051454">
    <property type="entry name" value="RNA/ubiquinone_mod_enzymes"/>
</dbReference>
<comment type="caution">
    <text evidence="4">The sequence shown here is derived from an EMBL/GenBank/DDBJ whole genome shotgun (WGS) entry which is preliminary data.</text>
</comment>
<dbReference type="PANTHER" id="PTHR30217">
    <property type="entry name" value="PEPTIDASE U32 FAMILY"/>
    <property type="match status" value="1"/>
</dbReference>
<reference evidence="4 5" key="1">
    <citation type="journal article" date="2020" name="Microorganisms">
        <title>Simultaneous Genome Sequencing of Prosthecochloris ethylica and Desulfuromonas acetoxidans within a Syntrophic Mixture Reveals Unique Pili and Protein Interactions.</title>
        <authorList>
            <person name="Kyndt J.A."/>
            <person name="Van Beeumen J.J."/>
            <person name="Meyer T.E."/>
        </authorList>
    </citation>
    <scope>NUCLEOTIDE SEQUENCE [LARGE SCALE GENOMIC DNA]</scope>
    <source>
        <strain evidence="4 5">N3</strain>
    </source>
</reference>
<dbReference type="PROSITE" id="PS01276">
    <property type="entry name" value="PEPTIDASE_U32"/>
    <property type="match status" value="1"/>
</dbReference>
<evidence type="ECO:0000313" key="4">
    <source>
        <dbReference type="EMBL" id="MBF0635654.1"/>
    </source>
</evidence>
<name>A0ABR9XNR7_9CHLB</name>
<organism evidence="4 5">
    <name type="scientific">Prosthecochloris ethylica</name>
    <dbReference type="NCBI Taxonomy" id="2743976"/>
    <lineage>
        <taxon>Bacteria</taxon>
        <taxon>Pseudomonadati</taxon>
        <taxon>Chlorobiota</taxon>
        <taxon>Chlorobiia</taxon>
        <taxon>Chlorobiales</taxon>
        <taxon>Chlorobiaceae</taxon>
        <taxon>Prosthecochloris</taxon>
    </lineage>
</organism>
<gene>
    <name evidence="4" type="ORF">INT08_00470</name>
</gene>
<dbReference type="RefSeq" id="WP_175186871.1">
    <property type="nucleotide sequence ID" value="NZ_JABVZQ010000002.1"/>
</dbReference>
<dbReference type="EMBL" id="JADGII010000001">
    <property type="protein sequence ID" value="MBF0635654.1"/>
    <property type="molecule type" value="Genomic_DNA"/>
</dbReference>
<dbReference type="PANTHER" id="PTHR30217:SF6">
    <property type="entry name" value="TRNA HYDROXYLATION PROTEIN P"/>
    <property type="match status" value="1"/>
</dbReference>
<comment type="similarity">
    <text evidence="3">Belongs to the peptidase U32 family.</text>
</comment>
<keyword evidence="1" id="KW-0645">Protease</keyword>
<evidence type="ECO:0000256" key="3">
    <source>
        <dbReference type="ARBA" id="ARBA00038374"/>
    </source>
</evidence>
<accession>A0ABR9XNR7</accession>
<evidence type="ECO:0000256" key="2">
    <source>
        <dbReference type="ARBA" id="ARBA00022801"/>
    </source>
</evidence>
<dbReference type="InterPro" id="IPR001539">
    <property type="entry name" value="Peptidase_U32"/>
</dbReference>
<dbReference type="SUPFAM" id="SSF51412">
    <property type="entry name" value="Inosine monophosphate dehydrogenase (IMPDH)"/>
    <property type="match status" value="1"/>
</dbReference>
<keyword evidence="5" id="KW-1185">Reference proteome</keyword>
<proteinExistence type="inferred from homology"/>
<keyword evidence="2" id="KW-0378">Hydrolase</keyword>
<sequence>MTNSFSPRLISPAGDRTSLLAALHAGADAVYFGAEGCNMRAASRNFTVADFPFIVSECRRHHAKAYLALNTVIYDSELDMVDETVSGAASAGIDAVICWDMAVVESCRRHGIPFHLSTQASVSNYRAVRWYASLGARMIVLARELTLQQVRHITEQVRRDGLDVAIECFVHGAMCVAVSGRCFLSQDVFGRSANRGACLQPCRRRYRIIDEEEGFEFELGPDSVMSPKDLCALPFLDQLLQAGITGFKIEGRNRSPEYVHTTTSIYRSAFDYILQHQDDPGFADTYRRFAEKQAEELRTVYNREFSDGFYFGKPLNAWTDAYGSMATEKKTYIGTVRKYYPKAEVAEMLMHTGELRLGDKLSIQGPTTGIVLMHAPPFRKNDHQADTAGKGDVVTIPCRQKVRKNDKVYVLRKTGE</sequence>
<dbReference type="Proteomes" id="UP000619838">
    <property type="component" value="Unassembled WGS sequence"/>
</dbReference>